<dbReference type="PROSITE" id="PS50931">
    <property type="entry name" value="HTH_LYSR"/>
    <property type="match status" value="1"/>
</dbReference>
<dbReference type="Gene3D" id="3.40.190.10">
    <property type="entry name" value="Periplasmic binding protein-like II"/>
    <property type="match status" value="2"/>
</dbReference>
<feature type="domain" description="HTH lysR-type" evidence="5">
    <location>
        <begin position="6"/>
        <end position="63"/>
    </location>
</feature>
<protein>
    <recommendedName>
        <fullName evidence="5">HTH lysR-type domain-containing protein</fullName>
    </recommendedName>
</protein>
<comment type="similarity">
    <text evidence="1">Belongs to the LysR transcriptional regulatory family.</text>
</comment>
<dbReference type="InterPro" id="IPR050176">
    <property type="entry name" value="LTTR"/>
</dbReference>
<dbReference type="InterPro" id="IPR005119">
    <property type="entry name" value="LysR_subst-bd"/>
</dbReference>
<dbReference type="Pfam" id="PF03466">
    <property type="entry name" value="LysR_substrate"/>
    <property type="match status" value="1"/>
</dbReference>
<gene>
    <name evidence="6" type="ORF">BFW38_06190</name>
</gene>
<evidence type="ECO:0000256" key="4">
    <source>
        <dbReference type="ARBA" id="ARBA00023163"/>
    </source>
</evidence>
<dbReference type="InterPro" id="IPR036390">
    <property type="entry name" value="WH_DNA-bd_sf"/>
</dbReference>
<keyword evidence="3" id="KW-0238">DNA-binding</keyword>
<keyword evidence="4" id="KW-0804">Transcription</keyword>
<dbReference type="InterPro" id="IPR000847">
    <property type="entry name" value="LysR_HTH_N"/>
</dbReference>
<dbReference type="EMBL" id="MDTQ01000001">
    <property type="protein sequence ID" value="ODC03194.1"/>
    <property type="molecule type" value="Genomic_DNA"/>
</dbReference>
<evidence type="ECO:0000256" key="1">
    <source>
        <dbReference type="ARBA" id="ARBA00009437"/>
    </source>
</evidence>
<comment type="caution">
    <text evidence="6">The sequence shown here is derived from an EMBL/GenBank/DDBJ whole genome shotgun (WGS) entry which is preliminary data.</text>
</comment>
<organism evidence="6 7">
    <name type="scientific">Terasakiispira papahanaumokuakeensis</name>
    <dbReference type="NCBI Taxonomy" id="197479"/>
    <lineage>
        <taxon>Bacteria</taxon>
        <taxon>Pseudomonadati</taxon>
        <taxon>Pseudomonadota</taxon>
        <taxon>Gammaproteobacteria</taxon>
        <taxon>Oceanospirillales</taxon>
        <taxon>Terasakiispira</taxon>
    </lineage>
</organism>
<dbReference type="Proteomes" id="UP000094291">
    <property type="component" value="Unassembled WGS sequence"/>
</dbReference>
<reference evidence="6 7" key="1">
    <citation type="submission" date="2016-08" db="EMBL/GenBank/DDBJ databases">
        <authorList>
            <person name="Seilhamer J.J."/>
        </authorList>
    </citation>
    <scope>NUCLEOTIDE SEQUENCE [LARGE SCALE GENOMIC DNA]</scope>
    <source>
        <strain evidence="6 7">PH27A</strain>
    </source>
</reference>
<dbReference type="PANTHER" id="PTHR30579">
    <property type="entry name" value="TRANSCRIPTIONAL REGULATOR"/>
    <property type="match status" value="1"/>
</dbReference>
<proteinExistence type="inferred from homology"/>
<keyword evidence="7" id="KW-1185">Reference proteome</keyword>
<sequence>MRQPVFDLDALRSFVVGVELGNFAQAAERLHRSTSAVSAHLKKLEHQLQQPLLIKQGRHLQLLPAGEQLLSHARQLLALNDDAWLSMQQGPLTGRIRLGLQEDFGESLLTATLGQFYRAHPKVQIEVKVARQAQLKQAIHADQLDLALVWHDGFTERHHYRIVHRTPMCWIGARDEHSIPHFQAHDPLPLVLFDAPCLMRQQALDALDQAGIPWTINMTSHSLSGIWSAVAAGLGITLRTPFGLPANLQVLSNTPSLNRLPALPELQVGILRSTHTPSPALSSLEHMLIQDLLTNT</sequence>
<dbReference type="AlphaFoldDB" id="A0A1E2V8A0"/>
<dbReference type="SUPFAM" id="SSF46785">
    <property type="entry name" value="Winged helix' DNA-binding domain"/>
    <property type="match status" value="1"/>
</dbReference>
<evidence type="ECO:0000313" key="7">
    <source>
        <dbReference type="Proteomes" id="UP000094291"/>
    </source>
</evidence>
<dbReference type="GO" id="GO:0003677">
    <property type="term" value="F:DNA binding"/>
    <property type="evidence" value="ECO:0007669"/>
    <property type="project" value="UniProtKB-KW"/>
</dbReference>
<dbReference type="SUPFAM" id="SSF53850">
    <property type="entry name" value="Periplasmic binding protein-like II"/>
    <property type="match status" value="1"/>
</dbReference>
<evidence type="ECO:0000259" key="5">
    <source>
        <dbReference type="PROSITE" id="PS50931"/>
    </source>
</evidence>
<evidence type="ECO:0000256" key="2">
    <source>
        <dbReference type="ARBA" id="ARBA00023015"/>
    </source>
</evidence>
<dbReference type="OrthoDB" id="5723059at2"/>
<name>A0A1E2V8A0_9GAMM</name>
<dbReference type="RefSeq" id="WP_068997610.1">
    <property type="nucleotide sequence ID" value="NZ_MDTQ01000001.1"/>
</dbReference>
<evidence type="ECO:0000256" key="3">
    <source>
        <dbReference type="ARBA" id="ARBA00023125"/>
    </source>
</evidence>
<accession>A0A1E2V8A0</accession>
<dbReference type="Gene3D" id="1.10.10.10">
    <property type="entry name" value="Winged helix-like DNA-binding domain superfamily/Winged helix DNA-binding domain"/>
    <property type="match status" value="1"/>
</dbReference>
<dbReference type="InterPro" id="IPR036388">
    <property type="entry name" value="WH-like_DNA-bd_sf"/>
</dbReference>
<dbReference type="Pfam" id="PF00126">
    <property type="entry name" value="HTH_1"/>
    <property type="match status" value="1"/>
</dbReference>
<dbReference type="PANTHER" id="PTHR30579:SF7">
    <property type="entry name" value="HTH-TYPE TRANSCRIPTIONAL REGULATOR LRHA-RELATED"/>
    <property type="match status" value="1"/>
</dbReference>
<evidence type="ECO:0000313" key="6">
    <source>
        <dbReference type="EMBL" id="ODC03194.1"/>
    </source>
</evidence>
<dbReference type="GO" id="GO:0003700">
    <property type="term" value="F:DNA-binding transcription factor activity"/>
    <property type="evidence" value="ECO:0007669"/>
    <property type="project" value="InterPro"/>
</dbReference>
<dbReference type="STRING" id="197479.BFW38_06190"/>
<keyword evidence="2" id="KW-0805">Transcription regulation</keyword>